<organism evidence="1 2">
    <name type="scientific">Strigamia maritima</name>
    <name type="common">European centipede</name>
    <name type="synonym">Geophilus maritimus</name>
    <dbReference type="NCBI Taxonomy" id="126957"/>
    <lineage>
        <taxon>Eukaryota</taxon>
        <taxon>Metazoa</taxon>
        <taxon>Ecdysozoa</taxon>
        <taxon>Arthropoda</taxon>
        <taxon>Myriapoda</taxon>
        <taxon>Chilopoda</taxon>
        <taxon>Pleurostigmophora</taxon>
        <taxon>Geophilomorpha</taxon>
        <taxon>Linotaeniidae</taxon>
        <taxon>Strigamia</taxon>
    </lineage>
</organism>
<accession>T1JJA3</accession>
<dbReference type="STRING" id="126957.T1JJA3"/>
<name>T1JJA3_STRMM</name>
<dbReference type="EnsemblMetazoa" id="SMAR013933-RA">
    <property type="protein sequence ID" value="SMAR013933-PA"/>
    <property type="gene ID" value="SMAR013933"/>
</dbReference>
<reference evidence="1" key="2">
    <citation type="submission" date="2015-02" db="UniProtKB">
        <authorList>
            <consortium name="EnsemblMetazoa"/>
        </authorList>
    </citation>
    <scope>IDENTIFICATION</scope>
</reference>
<dbReference type="EMBL" id="JH431265">
    <property type="status" value="NOT_ANNOTATED_CDS"/>
    <property type="molecule type" value="Genomic_DNA"/>
</dbReference>
<reference evidence="2" key="1">
    <citation type="submission" date="2011-05" db="EMBL/GenBank/DDBJ databases">
        <authorList>
            <person name="Richards S.R."/>
            <person name="Qu J."/>
            <person name="Jiang H."/>
            <person name="Jhangiani S.N."/>
            <person name="Agravi P."/>
            <person name="Goodspeed R."/>
            <person name="Gross S."/>
            <person name="Mandapat C."/>
            <person name="Jackson L."/>
            <person name="Mathew T."/>
            <person name="Pu L."/>
            <person name="Thornton R."/>
            <person name="Saada N."/>
            <person name="Wilczek-Boney K.B."/>
            <person name="Lee S."/>
            <person name="Kovar C."/>
            <person name="Wu Y."/>
            <person name="Scherer S.E."/>
            <person name="Worley K.C."/>
            <person name="Muzny D.M."/>
            <person name="Gibbs R."/>
        </authorList>
    </citation>
    <scope>NUCLEOTIDE SEQUENCE</scope>
    <source>
        <strain evidence="2">Brora</strain>
    </source>
</reference>
<dbReference type="Proteomes" id="UP000014500">
    <property type="component" value="Unassembled WGS sequence"/>
</dbReference>
<dbReference type="eggNOG" id="ENOG502SDAY">
    <property type="taxonomic scope" value="Eukaryota"/>
</dbReference>
<proteinExistence type="predicted"/>
<keyword evidence="2" id="KW-1185">Reference proteome</keyword>
<dbReference type="HOGENOM" id="CLU_1688942_0_0_1"/>
<dbReference type="AlphaFoldDB" id="T1JJA3"/>
<protein>
    <submittedName>
        <fullName evidence="1">Uncharacterized protein</fullName>
    </submittedName>
</protein>
<evidence type="ECO:0000313" key="2">
    <source>
        <dbReference type="Proteomes" id="UP000014500"/>
    </source>
</evidence>
<sequence length="156" mass="18071">MADYMNSLEIDGYMEQEEEWEREGLLDPAWEKQQRKTLDQDKAYDKHQLIISDAVIRKDIVLSLMYGNKNELYLNGGFVDFSAFLILKFFGCYNLSCLGLNSIGFNFLKIETYEMQTYTRGEYGKLIKVQFQLNNGDDEIMSTEIDVAYLTSDCGS</sequence>
<evidence type="ECO:0000313" key="1">
    <source>
        <dbReference type="EnsemblMetazoa" id="SMAR013933-PA"/>
    </source>
</evidence>